<dbReference type="InterPro" id="IPR003945">
    <property type="entry name" value="NU5C-like"/>
</dbReference>
<feature type="domain" description="NADH:quinone oxidoreductase/Mrp antiporter transmembrane" evidence="8">
    <location>
        <begin position="141"/>
        <end position="431"/>
    </location>
</feature>
<gene>
    <name evidence="10" type="ORF">SAMN05660742_102292</name>
</gene>
<comment type="similarity">
    <text evidence="2">Belongs to the CPA3 antiporters (TC 2.A.63) subunit A family.</text>
</comment>
<evidence type="ECO:0000256" key="3">
    <source>
        <dbReference type="ARBA" id="ARBA00022692"/>
    </source>
</evidence>
<evidence type="ECO:0000256" key="7">
    <source>
        <dbReference type="SAM" id="Phobius"/>
    </source>
</evidence>
<organism evidence="10 11">
    <name type="scientific">Propionispira arboris</name>
    <dbReference type="NCBI Taxonomy" id="84035"/>
    <lineage>
        <taxon>Bacteria</taxon>
        <taxon>Bacillati</taxon>
        <taxon>Bacillota</taxon>
        <taxon>Negativicutes</taxon>
        <taxon>Selenomonadales</taxon>
        <taxon>Selenomonadaceae</taxon>
        <taxon>Propionispira</taxon>
    </lineage>
</organism>
<feature type="transmembrane region" description="Helical" evidence="7">
    <location>
        <begin position="315"/>
        <end position="334"/>
    </location>
</feature>
<accession>A0A1H6VJV0</accession>
<feature type="transmembrane region" description="Helical" evidence="7">
    <location>
        <begin position="340"/>
        <end position="361"/>
    </location>
</feature>
<feature type="transmembrane region" description="Helical" evidence="7">
    <location>
        <begin position="257"/>
        <end position="281"/>
    </location>
</feature>
<evidence type="ECO:0000256" key="4">
    <source>
        <dbReference type="ARBA" id="ARBA00022989"/>
    </source>
</evidence>
<evidence type="ECO:0000259" key="8">
    <source>
        <dbReference type="Pfam" id="PF00361"/>
    </source>
</evidence>
<dbReference type="PRINTS" id="PR01435">
    <property type="entry name" value="NPOXDRDTASE5"/>
</dbReference>
<dbReference type="NCBIfam" id="NF005141">
    <property type="entry name" value="PRK06590.1"/>
    <property type="match status" value="1"/>
</dbReference>
<evidence type="ECO:0000313" key="11">
    <source>
        <dbReference type="Proteomes" id="UP000199662"/>
    </source>
</evidence>
<dbReference type="AlphaFoldDB" id="A0A1H6VJV0"/>
<dbReference type="PRINTS" id="PR01434">
    <property type="entry name" value="NADHDHGNASE5"/>
</dbReference>
<proteinExistence type="inferred from homology"/>
<evidence type="ECO:0000256" key="2">
    <source>
        <dbReference type="ARBA" id="ARBA00008483"/>
    </source>
</evidence>
<dbReference type="GO" id="GO:0003954">
    <property type="term" value="F:NADH dehydrogenase activity"/>
    <property type="evidence" value="ECO:0007669"/>
    <property type="project" value="TreeGrafter"/>
</dbReference>
<evidence type="ECO:0000256" key="5">
    <source>
        <dbReference type="ARBA" id="ARBA00023136"/>
    </source>
</evidence>
<feature type="transmembrane region" description="Helical" evidence="7">
    <location>
        <begin position="287"/>
        <end position="308"/>
    </location>
</feature>
<dbReference type="InterPro" id="IPR018393">
    <property type="entry name" value="NADHpl_OxRdtase_5_subgr"/>
</dbReference>
<feature type="transmembrane region" description="Helical" evidence="7">
    <location>
        <begin position="123"/>
        <end position="141"/>
    </location>
</feature>
<dbReference type="GO" id="GO:0008137">
    <property type="term" value="F:NADH dehydrogenase (ubiquinone) activity"/>
    <property type="evidence" value="ECO:0007669"/>
    <property type="project" value="InterPro"/>
</dbReference>
<feature type="transmembrane region" description="Helical" evidence="7">
    <location>
        <begin position="35"/>
        <end position="58"/>
    </location>
</feature>
<comment type="subcellular location">
    <subcellularLocation>
        <location evidence="1">Endomembrane system</location>
        <topology evidence="1">Multi-pass membrane protein</topology>
    </subcellularLocation>
    <subcellularLocation>
        <location evidence="6">Membrane</location>
        <topology evidence="6">Multi-pass membrane protein</topology>
    </subcellularLocation>
</comment>
<dbReference type="Pfam" id="PF00662">
    <property type="entry name" value="Proton_antipo_N"/>
    <property type="match status" value="1"/>
</dbReference>
<dbReference type="STRING" id="84035.SAMN05660742_102292"/>
<feature type="transmembrane region" description="Helical" evidence="7">
    <location>
        <begin position="214"/>
        <end position="236"/>
    </location>
</feature>
<dbReference type="Pfam" id="PF00361">
    <property type="entry name" value="Proton_antipo_M"/>
    <property type="match status" value="1"/>
</dbReference>
<dbReference type="PANTHER" id="PTHR42829:SF2">
    <property type="entry name" value="NADH-UBIQUINONE OXIDOREDUCTASE CHAIN 5"/>
    <property type="match status" value="1"/>
</dbReference>
<feature type="transmembrane region" description="Helical" evidence="7">
    <location>
        <begin position="147"/>
        <end position="165"/>
    </location>
</feature>
<keyword evidence="5 7" id="KW-0472">Membrane</keyword>
<dbReference type="GO" id="GO:0012505">
    <property type="term" value="C:endomembrane system"/>
    <property type="evidence" value="ECO:0007669"/>
    <property type="project" value="UniProtKB-SubCell"/>
</dbReference>
<feature type="transmembrane region" description="Helical" evidence="7">
    <location>
        <begin position="458"/>
        <end position="479"/>
    </location>
</feature>
<dbReference type="NCBIfam" id="TIGR01974">
    <property type="entry name" value="NDH_I_L"/>
    <property type="match status" value="1"/>
</dbReference>
<dbReference type="GO" id="GO:0015990">
    <property type="term" value="P:electron transport coupled proton transport"/>
    <property type="evidence" value="ECO:0007669"/>
    <property type="project" value="TreeGrafter"/>
</dbReference>
<keyword evidence="3 6" id="KW-0812">Transmembrane</keyword>
<keyword evidence="4 7" id="KW-1133">Transmembrane helix</keyword>
<reference evidence="10 11" key="1">
    <citation type="submission" date="2016-10" db="EMBL/GenBank/DDBJ databases">
        <authorList>
            <person name="de Groot N.N."/>
        </authorList>
    </citation>
    <scope>NUCLEOTIDE SEQUENCE [LARGE SCALE GENOMIC DNA]</scope>
    <source>
        <strain evidence="10 11">DSM 2179</strain>
    </source>
</reference>
<dbReference type="Gene3D" id="1.20.5.2700">
    <property type="match status" value="1"/>
</dbReference>
<dbReference type="PANTHER" id="PTHR42829">
    <property type="entry name" value="NADH-UBIQUINONE OXIDOREDUCTASE CHAIN 5"/>
    <property type="match status" value="1"/>
</dbReference>
<dbReference type="InterPro" id="IPR001516">
    <property type="entry name" value="Proton_antipo_N"/>
</dbReference>
<dbReference type="Proteomes" id="UP000199662">
    <property type="component" value="Unassembled WGS sequence"/>
</dbReference>
<dbReference type="GO" id="GO:0016020">
    <property type="term" value="C:membrane"/>
    <property type="evidence" value="ECO:0007669"/>
    <property type="project" value="UniProtKB-SubCell"/>
</dbReference>
<sequence>MFNQYALHHAWLIPLLPAFAFIFVGFFLRRLPAVAGFVSICMSLLSFILSLGVGYGVIARQITVDNPLVQKIPWVSIAGFQADMGVYVDPISAMMLVVVSLVALLVQIYSLGYMRGDNGFGRFFAYLSLFAASMLGLVIAVNFVQLFVFWELVGLCSYLLIGFYFNKVSAREAAKKAFITTRIGDFGLLIGILFLQILFGTLDFQQLAATVPTYVMQHGTALLTIVALLIFLGPIGKSGQFPLHVWLPDAMEGPTPVSALIHAATMVVAGVYLVARAFFLFSVLPDAMAVIAWIGAFTACFAASIAFTQRDIKRILAYSTISQLGYMMLALGVGSVTASMFHLMTHAFFKALMFLAAGAVLHALPEKNDIFTMGGLRHKMPVTFAAMTIGVLAISGIPPFAGFFSKDEILLAVAQVSTPLYTIAVVTSFMTAFYMARLLIVVFCGEEKPENQPHEAPLSMRIPLIVLGVLAVIGGYIPYANNFGDWVRFGAAVHEGIDFSVAATSTVIAILAMCLAWFIYGNGMVRSDKISRRFRIFYKVSFHKYYIDELYLWFNHTFVDGFGKLLYWLELHFVEAILIKVAASLPVKLGNVVRKSQNGNLQRYGLVMFGAMILVVVWLVLLNPLFNGVAGGAY</sequence>
<feature type="transmembrane region" description="Helical" evidence="7">
    <location>
        <begin position="91"/>
        <end position="111"/>
    </location>
</feature>
<feature type="transmembrane region" description="Helical" evidence="7">
    <location>
        <begin position="499"/>
        <end position="520"/>
    </location>
</feature>
<dbReference type="EMBL" id="FNZK01000002">
    <property type="protein sequence ID" value="SEJ01947.1"/>
    <property type="molecule type" value="Genomic_DNA"/>
</dbReference>
<evidence type="ECO:0000256" key="6">
    <source>
        <dbReference type="RuleBase" id="RU000320"/>
    </source>
</evidence>
<evidence type="ECO:0000256" key="1">
    <source>
        <dbReference type="ARBA" id="ARBA00004127"/>
    </source>
</evidence>
<dbReference type="RefSeq" id="WP_091829201.1">
    <property type="nucleotide sequence ID" value="NZ_FNZK01000002.1"/>
</dbReference>
<keyword evidence="11" id="KW-1185">Reference proteome</keyword>
<protein>
    <submittedName>
        <fullName evidence="10">NADH-quinone oxidoreductase subunit L</fullName>
    </submittedName>
</protein>
<feature type="transmembrane region" description="Helical" evidence="7">
    <location>
        <begin position="604"/>
        <end position="626"/>
    </location>
</feature>
<dbReference type="GO" id="GO:0042773">
    <property type="term" value="P:ATP synthesis coupled electron transport"/>
    <property type="evidence" value="ECO:0007669"/>
    <property type="project" value="InterPro"/>
</dbReference>
<feature type="transmembrane region" description="Helical" evidence="7">
    <location>
        <begin position="421"/>
        <end position="446"/>
    </location>
</feature>
<feature type="transmembrane region" description="Helical" evidence="7">
    <location>
        <begin position="186"/>
        <end position="202"/>
    </location>
</feature>
<name>A0A1H6VJV0_9FIRM</name>
<feature type="transmembrane region" description="Helical" evidence="7">
    <location>
        <begin position="6"/>
        <end position="28"/>
    </location>
</feature>
<evidence type="ECO:0000259" key="9">
    <source>
        <dbReference type="Pfam" id="PF00662"/>
    </source>
</evidence>
<feature type="domain" description="NADH-Ubiquinone oxidoreductase (complex I) chain 5 N-terminal" evidence="9">
    <location>
        <begin position="74"/>
        <end position="124"/>
    </location>
</feature>
<dbReference type="InterPro" id="IPR001750">
    <property type="entry name" value="ND/Mrp_TM"/>
</dbReference>
<feature type="transmembrane region" description="Helical" evidence="7">
    <location>
        <begin position="382"/>
        <end position="401"/>
    </location>
</feature>
<evidence type="ECO:0000313" key="10">
    <source>
        <dbReference type="EMBL" id="SEJ01947.1"/>
    </source>
</evidence>